<dbReference type="RefSeq" id="WP_127695415.1">
    <property type="nucleotide sequence ID" value="NZ_SACQ01000008.1"/>
</dbReference>
<proteinExistence type="predicted"/>
<evidence type="ECO:0008006" key="4">
    <source>
        <dbReference type="Google" id="ProtNLM"/>
    </source>
</evidence>
<keyword evidence="3" id="KW-1185">Reference proteome</keyword>
<sequence>MYSDDDLNQAVDAGVLTAEDVGRFRSFISEQQHTQSVDEEHIRLVSGFNDIFVLIACALTLTALYFVTTALNDLLGSLLLAVGAWGLSEYFTKRRHMALPSIALLLAFTGAGFGVGWQLSGAIPDDLPARFMVASGIAAAAATLHWWRFQVPITIAAGTAALVAMIFSFVLVEFPDQEQLANLVMLSLGVGVFLFAMRWDISDLQRTTRRSDVAFWLHLLASPLIIHPIFLLAGVLEMDNSITAAVATLTIYLVIGLISLLVDRRALLVSALFYVIYTLSSLFENYGAIELNIALAAMVIGSLLLLLSVFWRNCREQLLRAAPATLLRYLPR</sequence>
<keyword evidence="1" id="KW-0812">Transmembrane</keyword>
<feature type="transmembrane region" description="Helical" evidence="1">
    <location>
        <begin position="129"/>
        <end position="147"/>
    </location>
</feature>
<feature type="transmembrane region" description="Helical" evidence="1">
    <location>
        <begin position="51"/>
        <end position="68"/>
    </location>
</feature>
<protein>
    <recommendedName>
        <fullName evidence="4">DUF2157 domain-containing protein</fullName>
    </recommendedName>
</protein>
<feature type="transmembrane region" description="Helical" evidence="1">
    <location>
        <begin position="213"/>
        <end position="236"/>
    </location>
</feature>
<feature type="transmembrane region" description="Helical" evidence="1">
    <location>
        <begin position="74"/>
        <end position="91"/>
    </location>
</feature>
<reference evidence="2 3" key="1">
    <citation type="submission" date="2019-01" db="EMBL/GenBank/DDBJ databases">
        <authorList>
            <person name="Chen W.-M."/>
        </authorList>
    </citation>
    <scope>NUCLEOTIDE SEQUENCE [LARGE SCALE GENOMIC DNA]</scope>
    <source>
        <strain evidence="2 3">HPM-16</strain>
    </source>
</reference>
<keyword evidence="1" id="KW-0472">Membrane</keyword>
<evidence type="ECO:0000313" key="3">
    <source>
        <dbReference type="Proteomes" id="UP000282818"/>
    </source>
</evidence>
<evidence type="ECO:0000256" key="1">
    <source>
        <dbReference type="SAM" id="Phobius"/>
    </source>
</evidence>
<feature type="transmembrane region" description="Helical" evidence="1">
    <location>
        <begin position="289"/>
        <end position="311"/>
    </location>
</feature>
<feature type="transmembrane region" description="Helical" evidence="1">
    <location>
        <begin position="154"/>
        <end position="174"/>
    </location>
</feature>
<dbReference type="Proteomes" id="UP000282818">
    <property type="component" value="Unassembled WGS sequence"/>
</dbReference>
<keyword evidence="1" id="KW-1133">Transmembrane helix</keyword>
<dbReference type="AlphaFoldDB" id="A0A437Q517"/>
<feature type="transmembrane region" description="Helical" evidence="1">
    <location>
        <begin position="180"/>
        <end position="201"/>
    </location>
</feature>
<feature type="transmembrane region" description="Helical" evidence="1">
    <location>
        <begin position="98"/>
        <end position="117"/>
    </location>
</feature>
<dbReference type="EMBL" id="SACQ01000008">
    <property type="protein sequence ID" value="RVU29590.1"/>
    <property type="molecule type" value="Genomic_DNA"/>
</dbReference>
<accession>A0A437Q517</accession>
<gene>
    <name evidence="2" type="ORF">EOE65_15575</name>
</gene>
<organism evidence="2 3">
    <name type="scientific">Neptunomonas marina</name>
    <dbReference type="NCBI Taxonomy" id="1815562"/>
    <lineage>
        <taxon>Bacteria</taxon>
        <taxon>Pseudomonadati</taxon>
        <taxon>Pseudomonadota</taxon>
        <taxon>Gammaproteobacteria</taxon>
        <taxon>Oceanospirillales</taxon>
        <taxon>Oceanospirillaceae</taxon>
        <taxon>Neptunomonas</taxon>
    </lineage>
</organism>
<feature type="transmembrane region" description="Helical" evidence="1">
    <location>
        <begin position="242"/>
        <end position="261"/>
    </location>
</feature>
<feature type="transmembrane region" description="Helical" evidence="1">
    <location>
        <begin position="266"/>
        <end position="283"/>
    </location>
</feature>
<evidence type="ECO:0000313" key="2">
    <source>
        <dbReference type="EMBL" id="RVU29590.1"/>
    </source>
</evidence>
<comment type="caution">
    <text evidence="2">The sequence shown here is derived from an EMBL/GenBank/DDBJ whole genome shotgun (WGS) entry which is preliminary data.</text>
</comment>
<name>A0A437Q517_9GAMM</name>